<dbReference type="Proteomes" id="UP001428341">
    <property type="component" value="Unassembled WGS sequence"/>
</dbReference>
<accession>A0AAP0QDH0</accession>
<dbReference type="AlphaFoldDB" id="A0AAP0QDH0"/>
<comment type="caution">
    <text evidence="1">The sequence shown here is derived from an EMBL/GenBank/DDBJ whole genome shotgun (WGS) entry which is preliminary data.</text>
</comment>
<gene>
    <name evidence="1" type="ORF">WN944_026669</name>
</gene>
<evidence type="ECO:0000313" key="2">
    <source>
        <dbReference type="Proteomes" id="UP001428341"/>
    </source>
</evidence>
<evidence type="ECO:0000313" key="1">
    <source>
        <dbReference type="EMBL" id="KAK9183516.1"/>
    </source>
</evidence>
<proteinExistence type="predicted"/>
<protein>
    <submittedName>
        <fullName evidence="1">Uncharacterized protein</fullName>
    </submittedName>
</protein>
<sequence>MVSDCILHIMLRVISIGVAGGMMKLSHLFRSYDSWFLWLHRSQFSMSLTRATYVQNFGVGERPAIEIVRAVNKFKADFGDKLFLWSVCNLPQTMFHTGF</sequence>
<dbReference type="EMBL" id="JBCGBO010000024">
    <property type="protein sequence ID" value="KAK9183516.1"/>
    <property type="molecule type" value="Genomic_DNA"/>
</dbReference>
<reference evidence="1 2" key="1">
    <citation type="submission" date="2024-05" db="EMBL/GenBank/DDBJ databases">
        <title>Haplotype-resolved chromosome-level genome assembly of Huyou (Citrus changshanensis).</title>
        <authorList>
            <person name="Miao C."/>
            <person name="Chen W."/>
            <person name="Wu Y."/>
            <person name="Wang L."/>
            <person name="Zhao S."/>
            <person name="Grierson D."/>
            <person name="Xu C."/>
            <person name="Chen K."/>
        </authorList>
    </citation>
    <scope>NUCLEOTIDE SEQUENCE [LARGE SCALE GENOMIC DNA]</scope>
    <source>
        <strain evidence="1">01-14</strain>
        <tissue evidence="1">Leaf</tissue>
    </source>
</reference>
<organism evidence="1 2">
    <name type="scientific">Citrus x changshan-huyou</name>
    <dbReference type="NCBI Taxonomy" id="2935761"/>
    <lineage>
        <taxon>Eukaryota</taxon>
        <taxon>Viridiplantae</taxon>
        <taxon>Streptophyta</taxon>
        <taxon>Embryophyta</taxon>
        <taxon>Tracheophyta</taxon>
        <taxon>Spermatophyta</taxon>
        <taxon>Magnoliopsida</taxon>
        <taxon>eudicotyledons</taxon>
        <taxon>Gunneridae</taxon>
        <taxon>Pentapetalae</taxon>
        <taxon>rosids</taxon>
        <taxon>malvids</taxon>
        <taxon>Sapindales</taxon>
        <taxon>Rutaceae</taxon>
        <taxon>Aurantioideae</taxon>
        <taxon>Citrus</taxon>
    </lineage>
</organism>
<keyword evidence="2" id="KW-1185">Reference proteome</keyword>
<name>A0AAP0QDH0_9ROSI</name>